<dbReference type="Proteomes" id="UP000622604">
    <property type="component" value="Unassembled WGS sequence"/>
</dbReference>
<dbReference type="PRINTS" id="PR00081">
    <property type="entry name" value="GDHRDH"/>
</dbReference>
<reference evidence="2" key="1">
    <citation type="journal article" date="2014" name="Int. J. Syst. Evol. Microbiol.">
        <title>Complete genome sequence of Corynebacterium casei LMG S-19264T (=DSM 44701T), isolated from a smear-ripened cheese.</title>
        <authorList>
            <consortium name="US DOE Joint Genome Institute (JGI-PGF)"/>
            <person name="Walter F."/>
            <person name="Albersmeier A."/>
            <person name="Kalinowski J."/>
            <person name="Ruckert C."/>
        </authorList>
    </citation>
    <scope>NUCLEOTIDE SEQUENCE</scope>
    <source>
        <strain evidence="2">KCTC 32337</strain>
    </source>
</reference>
<dbReference type="Pfam" id="PF13561">
    <property type="entry name" value="adh_short_C2"/>
    <property type="match status" value="1"/>
</dbReference>
<reference evidence="2" key="2">
    <citation type="submission" date="2020-09" db="EMBL/GenBank/DDBJ databases">
        <authorList>
            <person name="Sun Q."/>
            <person name="Kim S."/>
        </authorList>
    </citation>
    <scope>NUCLEOTIDE SEQUENCE</scope>
    <source>
        <strain evidence="2">KCTC 32337</strain>
    </source>
</reference>
<dbReference type="AlphaFoldDB" id="A0A8H9I8B0"/>
<dbReference type="PANTHER" id="PTHR42760">
    <property type="entry name" value="SHORT-CHAIN DEHYDROGENASES/REDUCTASES FAMILY MEMBER"/>
    <property type="match status" value="1"/>
</dbReference>
<sequence length="255" mass="27913">MNLNMQGLKGIVTGGSRGIGRAVMENFLAEDMKLATCARGKAALDEAANTWSSSTYPVFTKPFDVTDNSAYEAWFKEAIEHLDGLDVLVSNVSTLESKEGIDRWKNRFEVDLMQHIKLTELALPYLKKSASPSIVFVASIASVMINNSPSELEYGAIKAALTSYAMKLANQLGQFNIRVNVVSPGPIVHKNGHWDLMKNKQPEFYNKVASLSAFNRLGSPEEVANPITFLSSPRASHITGTNLRVDGATVKTVNF</sequence>
<name>A0A8H9I8B0_9ALTE</name>
<protein>
    <submittedName>
        <fullName evidence="2">3-ketoacyl-ACP reductase</fullName>
    </submittedName>
</protein>
<dbReference type="SUPFAM" id="SSF51735">
    <property type="entry name" value="NAD(P)-binding Rossmann-fold domains"/>
    <property type="match status" value="1"/>
</dbReference>
<dbReference type="InterPro" id="IPR036291">
    <property type="entry name" value="NAD(P)-bd_dom_sf"/>
</dbReference>
<evidence type="ECO:0000313" key="3">
    <source>
        <dbReference type="Proteomes" id="UP000622604"/>
    </source>
</evidence>
<evidence type="ECO:0000256" key="1">
    <source>
        <dbReference type="ARBA" id="ARBA00006484"/>
    </source>
</evidence>
<proteinExistence type="inferred from homology"/>
<evidence type="ECO:0000313" key="2">
    <source>
        <dbReference type="EMBL" id="GGZ54006.1"/>
    </source>
</evidence>
<comment type="similarity">
    <text evidence="1">Belongs to the short-chain dehydrogenases/reductases (SDR) family.</text>
</comment>
<organism evidence="2 3">
    <name type="scientific">Paraglaciecola chathamensis</name>
    <dbReference type="NCBI Taxonomy" id="368405"/>
    <lineage>
        <taxon>Bacteria</taxon>
        <taxon>Pseudomonadati</taxon>
        <taxon>Pseudomonadota</taxon>
        <taxon>Gammaproteobacteria</taxon>
        <taxon>Alteromonadales</taxon>
        <taxon>Alteromonadaceae</taxon>
        <taxon>Paraglaciecola</taxon>
    </lineage>
</organism>
<dbReference type="EMBL" id="BMZC01000002">
    <property type="protein sequence ID" value="GGZ54006.1"/>
    <property type="molecule type" value="Genomic_DNA"/>
</dbReference>
<dbReference type="Gene3D" id="3.40.50.720">
    <property type="entry name" value="NAD(P)-binding Rossmann-like Domain"/>
    <property type="match status" value="1"/>
</dbReference>
<dbReference type="GO" id="GO:0016616">
    <property type="term" value="F:oxidoreductase activity, acting on the CH-OH group of donors, NAD or NADP as acceptor"/>
    <property type="evidence" value="ECO:0007669"/>
    <property type="project" value="TreeGrafter"/>
</dbReference>
<gene>
    <name evidence="2" type="ORF">GCM10011274_10150</name>
</gene>
<comment type="caution">
    <text evidence="2">The sequence shown here is derived from an EMBL/GenBank/DDBJ whole genome shotgun (WGS) entry which is preliminary data.</text>
</comment>
<dbReference type="RefSeq" id="WP_191865457.1">
    <property type="nucleotide sequence ID" value="NZ_BMZC01000002.1"/>
</dbReference>
<dbReference type="InterPro" id="IPR002347">
    <property type="entry name" value="SDR_fam"/>
</dbReference>
<accession>A0A8H9I8B0</accession>